<dbReference type="AlphaFoldDB" id="A0AA35YZN6"/>
<accession>A0AA35YZN6</accession>
<reference evidence="1" key="1">
    <citation type="submission" date="2023-04" db="EMBL/GenBank/DDBJ databases">
        <authorList>
            <person name="Vijverberg K."/>
            <person name="Xiong W."/>
            <person name="Schranz E."/>
        </authorList>
    </citation>
    <scope>NUCLEOTIDE SEQUENCE</scope>
</reference>
<protein>
    <submittedName>
        <fullName evidence="1">Uncharacterized protein</fullName>
    </submittedName>
</protein>
<organism evidence="1 2">
    <name type="scientific">Lactuca saligna</name>
    <name type="common">Willowleaf lettuce</name>
    <dbReference type="NCBI Taxonomy" id="75948"/>
    <lineage>
        <taxon>Eukaryota</taxon>
        <taxon>Viridiplantae</taxon>
        <taxon>Streptophyta</taxon>
        <taxon>Embryophyta</taxon>
        <taxon>Tracheophyta</taxon>
        <taxon>Spermatophyta</taxon>
        <taxon>Magnoliopsida</taxon>
        <taxon>eudicotyledons</taxon>
        <taxon>Gunneridae</taxon>
        <taxon>Pentapetalae</taxon>
        <taxon>asterids</taxon>
        <taxon>campanulids</taxon>
        <taxon>Asterales</taxon>
        <taxon>Asteraceae</taxon>
        <taxon>Cichorioideae</taxon>
        <taxon>Cichorieae</taxon>
        <taxon>Lactucinae</taxon>
        <taxon>Lactuca</taxon>
    </lineage>
</organism>
<dbReference type="Proteomes" id="UP001177003">
    <property type="component" value="Chromosome 4"/>
</dbReference>
<keyword evidence="2" id="KW-1185">Reference proteome</keyword>
<dbReference type="EMBL" id="OX465080">
    <property type="protein sequence ID" value="CAI9283109.1"/>
    <property type="molecule type" value="Genomic_DNA"/>
</dbReference>
<gene>
    <name evidence="1" type="ORF">LSALG_LOCUS22719</name>
</gene>
<evidence type="ECO:0000313" key="2">
    <source>
        <dbReference type="Proteomes" id="UP001177003"/>
    </source>
</evidence>
<evidence type="ECO:0000313" key="1">
    <source>
        <dbReference type="EMBL" id="CAI9283109.1"/>
    </source>
</evidence>
<name>A0AA35YZN6_LACSI</name>
<sequence>MLNILMDSCIGDVLTKFLDVLMIILDILMKTEDPNSNFPDPLTSSFEIDSTGRGIVPSERSGSVLEEIVEALCGHVSGDSPMVRRLCLRGLVQAASERIKASVEPNLEQYKPMVLSYFSFSMFTLSTKFIGVSINEDGGEGITMKIEMNWDGIPSILLDIKTRLGVGLPIQINH</sequence>
<proteinExistence type="predicted"/>